<dbReference type="EMBL" id="UYSU01000474">
    <property type="protein sequence ID" value="VDL85847.1"/>
    <property type="molecule type" value="Genomic_DNA"/>
</dbReference>
<dbReference type="AlphaFoldDB" id="A0A183S8P0"/>
<evidence type="ECO:0000313" key="3">
    <source>
        <dbReference type="Proteomes" id="UP000275846"/>
    </source>
</evidence>
<evidence type="ECO:0000256" key="1">
    <source>
        <dbReference type="SAM" id="MobiDB-lite"/>
    </source>
</evidence>
<accession>A0A183S8P0</accession>
<dbReference type="PANTHER" id="PTHR31711">
    <property type="entry name" value="ARGININE AND GLUTAMATE-RICH PROTEIN 1"/>
    <property type="match status" value="1"/>
</dbReference>
<dbReference type="Pfam" id="PF15346">
    <property type="entry name" value="ARGLU"/>
    <property type="match status" value="1"/>
</dbReference>
<name>A0A183S8P0_SCHSO</name>
<dbReference type="STRING" id="70667.A0A183S8P0"/>
<dbReference type="WBParaSite" id="SSLN_0000061501-mRNA-1">
    <property type="protein sequence ID" value="SSLN_0000061501-mRNA-1"/>
    <property type="gene ID" value="SSLN_0000061501"/>
</dbReference>
<reference evidence="4" key="1">
    <citation type="submission" date="2016-06" db="UniProtKB">
        <authorList>
            <consortium name="WormBaseParasite"/>
        </authorList>
    </citation>
    <scope>IDENTIFICATION</scope>
</reference>
<feature type="region of interest" description="Disordered" evidence="1">
    <location>
        <begin position="90"/>
        <end position="151"/>
    </location>
</feature>
<proteinExistence type="predicted"/>
<dbReference type="Proteomes" id="UP000275846">
    <property type="component" value="Unassembled WGS sequence"/>
</dbReference>
<protein>
    <submittedName>
        <fullName evidence="4">MIF4G domain-containing protein</fullName>
    </submittedName>
</protein>
<dbReference type="GO" id="GO:0005739">
    <property type="term" value="C:mitochondrion"/>
    <property type="evidence" value="ECO:0007669"/>
    <property type="project" value="TreeGrafter"/>
</dbReference>
<reference evidence="2 3" key="2">
    <citation type="submission" date="2018-11" db="EMBL/GenBank/DDBJ databases">
        <authorList>
            <consortium name="Pathogen Informatics"/>
        </authorList>
    </citation>
    <scope>NUCLEOTIDE SEQUENCE [LARGE SCALE GENOMIC DNA]</scope>
    <source>
        <strain evidence="2 3">NST_G2</strain>
    </source>
</reference>
<dbReference type="InterPro" id="IPR033371">
    <property type="entry name" value="ARGLU1"/>
</dbReference>
<gene>
    <name evidence="2" type="ORF">SSLN_LOCUS588</name>
</gene>
<evidence type="ECO:0000313" key="4">
    <source>
        <dbReference type="WBParaSite" id="SSLN_0000061501-mRNA-1"/>
    </source>
</evidence>
<dbReference type="GO" id="GO:0005654">
    <property type="term" value="C:nucleoplasm"/>
    <property type="evidence" value="ECO:0007669"/>
    <property type="project" value="TreeGrafter"/>
</dbReference>
<evidence type="ECO:0000313" key="2">
    <source>
        <dbReference type="EMBL" id="VDL85847.1"/>
    </source>
</evidence>
<keyword evidence="3" id="KW-1185">Reference proteome</keyword>
<organism evidence="4">
    <name type="scientific">Schistocephalus solidus</name>
    <name type="common">Tapeworm</name>
    <dbReference type="NCBI Taxonomy" id="70667"/>
    <lineage>
        <taxon>Eukaryota</taxon>
        <taxon>Metazoa</taxon>
        <taxon>Spiralia</taxon>
        <taxon>Lophotrochozoa</taxon>
        <taxon>Platyhelminthes</taxon>
        <taxon>Cestoda</taxon>
        <taxon>Eucestoda</taxon>
        <taxon>Diphyllobothriidea</taxon>
        <taxon>Diphyllobothriidae</taxon>
        <taxon>Schistocephalus</taxon>
    </lineage>
</organism>
<dbReference type="GO" id="GO:0045296">
    <property type="term" value="F:cadherin binding"/>
    <property type="evidence" value="ECO:0007669"/>
    <property type="project" value="TreeGrafter"/>
</dbReference>
<sequence>MQGNNPDPAACERLRQWRGRAVVRRLIKGDLGEGDITVPPEIATKIATAAIPEKRIERDAAELMTALTAQATNQIAVESIFSCLNSYSSRVSSSSSDSTSGKRSKKSHLRDIDKKIREARKKEESERRAQEQRERERRALEEREREQEAAKQMEARVNEAFEAALVDRADDLRAELERLYQAEIDKKVKHRLEEIEREIQRAQEEKRRVEEEERRKQEELERILEENNRKLMEARKREASADTNYPTSLCCRRSETACVLSCPN</sequence>
<feature type="compositionally biased region" description="Low complexity" evidence="1">
    <location>
        <begin position="90"/>
        <end position="101"/>
    </location>
</feature>
<feature type="compositionally biased region" description="Basic and acidic residues" evidence="1">
    <location>
        <begin position="109"/>
        <end position="151"/>
    </location>
</feature>
<dbReference type="PANTHER" id="PTHR31711:SF1">
    <property type="entry name" value="ARGININE AND GLUTAMATE-RICH PROTEIN 1"/>
    <property type="match status" value="1"/>
</dbReference>